<organism evidence="5 6">
    <name type="scientific">Candidatus Nitronereus thalassa</name>
    <dbReference type="NCBI Taxonomy" id="3020898"/>
    <lineage>
        <taxon>Bacteria</taxon>
        <taxon>Pseudomonadati</taxon>
        <taxon>Nitrospirota</taxon>
        <taxon>Nitrospiria</taxon>
        <taxon>Nitrospirales</taxon>
        <taxon>Nitrospiraceae</taxon>
        <taxon>Candidatus Nitronereus</taxon>
    </lineage>
</organism>
<dbReference type="Proteomes" id="UP001250932">
    <property type="component" value="Unassembled WGS sequence"/>
</dbReference>
<dbReference type="Gene3D" id="2.160.20.10">
    <property type="entry name" value="Single-stranded right-handed beta-helix, Pectin lyase-like"/>
    <property type="match status" value="1"/>
</dbReference>
<evidence type="ECO:0000313" key="6">
    <source>
        <dbReference type="Proteomes" id="UP001250932"/>
    </source>
</evidence>
<keyword evidence="2" id="KW-0964">Secreted</keyword>
<evidence type="ECO:0000256" key="3">
    <source>
        <dbReference type="ARBA" id="ARBA00022729"/>
    </source>
</evidence>
<proteinExistence type="predicted"/>
<evidence type="ECO:0000259" key="4">
    <source>
        <dbReference type="SMART" id="SM00912"/>
    </source>
</evidence>
<dbReference type="RefSeq" id="WP_313834726.1">
    <property type="nucleotide sequence ID" value="NZ_JAQOUE010000002.1"/>
</dbReference>
<evidence type="ECO:0000256" key="2">
    <source>
        <dbReference type="ARBA" id="ARBA00022525"/>
    </source>
</evidence>
<comment type="caution">
    <text evidence="5">The sequence shown here is derived from an EMBL/GenBank/DDBJ whole genome shotgun (WGS) entry which is preliminary data.</text>
</comment>
<feature type="domain" description="Filamentous haemagglutinin FhaB/tRNA nuclease CdiA-like TPS" evidence="4">
    <location>
        <begin position="12"/>
        <end position="125"/>
    </location>
</feature>
<sequence length="1591" mass="158039">MWVGLVFQPNSLIANPTGETIVHGAADVDRTDPSHLTIQQHTDKAIIDWTSFSIGAAESVTFSQPSSTSLAVNRVIGNESSSILGQLTANGRLMLINPNGILFGAGSRVDVNSLIATTIDISNERILANDFTFDQMSNPAATIVNRGTITAAEGGLVALVGPGVENTGVIQARLGTVSLASGDGFTLDLFGDGLVKLPVDAQTSQQLFAPDGTPLKGLVNNSGTIQADGGTVLLTAQTVTNILDRVINMDGIVQANSVAEVNGQIVLSGGDLGVVEVAGTLKASGDDVDEKGGIIKVLGEKVGLFGDAIVNASGEAGGGEVLIGGNFQGNGPEQNAKKTYLGEDVTINAHAKAAGDGGRVIVWADEISRYYGNIDVRGGEFGGNGGFAEVSGKQNLDFQGTANLSAVHGDFGTLLLDPLNIIVITGGTAAAGDVDAFADNPGSSLTIAPATLDAVAGNVTLQATADISFINAVNLTTAGATFTAQAQDDISVNADITTNAGAITLSADDDASGAGSLTLAAGVTVNSGGANISMKAFDMTIDGTSAVNSGAGSTTLLAAVGGTDVGGTSSNLNLSTTELDRITAGVIKIGDATSGAITISSDITPANTTTLHLQSGAGITATAGGIVETNLAISAGGTVNFTDATTDVDNLAVSAPGQTVTFVDADDLDLDTVNGVIGVTAGTLNLTTGGALTDAQAITATNLSITNTAADTTLDVATNDVDNLAVSASGRTVTFRDVDDLDIDTVNSINGVTAATLNLTTGGALTDAQAVTATNLSVTAGGAVTLDTATNDVDTLAIDTSTGNVTFTDADGFSVGTVNGVTGVDTDAGAVALTATTGTLTVSNTAAANDVEASGDITLTAAANEALVDIQATADVESSGGAITVTADDINLAGTITNTGRTVTLAPETVNDADVIDLGPDPSAANRFELAASDIDNVTAGTLVIGTSASGAMTIEADITPANTTTLHLQSGGSITGTAGGIVETNLAVTAGGAVNFSDTTTDVDNLAVSAAGQTVTFVDTDDLDIDTVNGIVGATATTLNLTTGGALTDAQAITATNLSITNTAADTTLDVATTDVDNLAVSAAGRTVSFRDTDDLNIDTVNGVVGVTSTTLNLTTGGALTDAQAVTTTNLSVTAGGAVTLDTATNDVDTLAIDTSTGSVTFTDADGFSVGTVNGVTGVDTDAGAVALTATTGTLTVSNTAAANDVEASGNITLTAAANEATVDVQVGADVESLAGNISIISDIISLPGTLTASAGANQSVTLAPETANDVDVIDVGTDGTIANRFEITNTVIDQITTDTVVIGSSASGALTVSADITAANATGLDLRSGSTVTASAGGIIEDSLAVTAGGTVTFSDAQQNVTTLAINAAGQIVNYTETTGYALGLVNGISGATAGTLNLMSGGALTGALTATALQISGTSAILTGTLNGLANQAAASAVTFIGAKGAGPYTLNGFSIFGSSAAAQSSASTSAQNRAVTIPPAIIYTQVHQTLLGTASPPLLVNLGSGSSTPQDALSQELLSESLEPNIFGNRFQLVAQSEELKMAFNPELDLFVNFWSPPDDEDLWPPISFPFFGQEEQQPEDLQALQD</sequence>
<dbReference type="InterPro" id="IPR050909">
    <property type="entry name" value="Bact_Autotransporter_VF"/>
</dbReference>
<dbReference type="InterPro" id="IPR011050">
    <property type="entry name" value="Pectin_lyase_fold/virulence"/>
</dbReference>
<dbReference type="PANTHER" id="PTHR12338:SF8">
    <property type="entry name" value="HEME_HEMOPEXIN-BINDING PROTEIN"/>
    <property type="match status" value="1"/>
</dbReference>
<evidence type="ECO:0000313" key="5">
    <source>
        <dbReference type="EMBL" id="MDT7044140.1"/>
    </source>
</evidence>
<dbReference type="InterPro" id="IPR012334">
    <property type="entry name" value="Pectin_lyas_fold"/>
</dbReference>
<accession>A0ABU3KC95</accession>
<comment type="subcellular location">
    <subcellularLocation>
        <location evidence="1">Secreted</location>
    </subcellularLocation>
</comment>
<dbReference type="SMART" id="SM00912">
    <property type="entry name" value="Haemagg_act"/>
    <property type="match status" value="1"/>
</dbReference>
<keyword evidence="6" id="KW-1185">Reference proteome</keyword>
<reference evidence="5 6" key="1">
    <citation type="journal article" date="2023" name="ISME J.">
        <title>Cultivation and genomic characterization of novel and ubiquitous marine nitrite-oxidizing bacteria from the Nitrospirales.</title>
        <authorList>
            <person name="Mueller A.J."/>
            <person name="Daebeler A."/>
            <person name="Herbold C.W."/>
            <person name="Kirkegaard R.H."/>
            <person name="Daims H."/>
        </authorList>
    </citation>
    <scope>NUCLEOTIDE SEQUENCE [LARGE SCALE GENOMIC DNA]</scope>
    <source>
        <strain evidence="5 6">EB</strain>
    </source>
</reference>
<name>A0ABU3KC95_9BACT</name>
<gene>
    <name evidence="5" type="ORF">PPG34_17450</name>
</gene>
<dbReference type="EMBL" id="JAQOUE010000002">
    <property type="protein sequence ID" value="MDT7044140.1"/>
    <property type="molecule type" value="Genomic_DNA"/>
</dbReference>
<dbReference type="InterPro" id="IPR008638">
    <property type="entry name" value="FhaB/CdiA-like_TPS"/>
</dbReference>
<dbReference type="PANTHER" id="PTHR12338">
    <property type="entry name" value="AUTOTRANSPORTER"/>
    <property type="match status" value="1"/>
</dbReference>
<protein>
    <submittedName>
        <fullName evidence="5">Filamentous hemagglutinin N-terminal domain-containing protein</fullName>
    </submittedName>
</protein>
<keyword evidence="3" id="KW-0732">Signal</keyword>
<dbReference type="Pfam" id="PF05860">
    <property type="entry name" value="TPS"/>
    <property type="match status" value="1"/>
</dbReference>
<evidence type="ECO:0000256" key="1">
    <source>
        <dbReference type="ARBA" id="ARBA00004613"/>
    </source>
</evidence>
<dbReference type="NCBIfam" id="TIGR01901">
    <property type="entry name" value="adhes_NPXG"/>
    <property type="match status" value="1"/>
</dbReference>
<dbReference type="SUPFAM" id="SSF51126">
    <property type="entry name" value="Pectin lyase-like"/>
    <property type="match status" value="1"/>
</dbReference>